<dbReference type="Pfam" id="PF06827">
    <property type="entry name" value="zf-FPG_IleRS"/>
    <property type="match status" value="1"/>
</dbReference>
<keyword evidence="20" id="KW-1185">Reference proteome</keyword>
<dbReference type="SMART" id="SM01232">
    <property type="entry name" value="H2TH"/>
    <property type="match status" value="1"/>
</dbReference>
<keyword evidence="4 15" id="KW-0479">Metal-binding</keyword>
<feature type="active site" description="Proton donor" evidence="15">
    <location>
        <position position="3"/>
    </location>
</feature>
<dbReference type="GO" id="GO:0140078">
    <property type="term" value="F:class I DNA-(apurinic or apyrimidinic site) endonuclease activity"/>
    <property type="evidence" value="ECO:0007669"/>
    <property type="project" value="UniProtKB-EC"/>
</dbReference>
<dbReference type="PROSITE" id="PS51066">
    <property type="entry name" value="ZF_FPG_2"/>
    <property type="match status" value="1"/>
</dbReference>
<keyword evidence="6 15" id="KW-0863">Zinc-finger</keyword>
<dbReference type="InterPro" id="IPR035937">
    <property type="entry name" value="FPG_N"/>
</dbReference>
<evidence type="ECO:0000256" key="4">
    <source>
        <dbReference type="ARBA" id="ARBA00022723"/>
    </source>
</evidence>
<keyword evidence="12 15" id="KW-0511">Multifunctional enzyme</keyword>
<feature type="binding site" evidence="15">
    <location>
        <position position="91"/>
    </location>
    <ligand>
        <name>DNA</name>
        <dbReference type="ChEBI" id="CHEBI:16991"/>
    </ligand>
</feature>
<dbReference type="Proteomes" id="UP000198461">
    <property type="component" value="Unassembled WGS sequence"/>
</dbReference>
<evidence type="ECO:0000256" key="3">
    <source>
        <dbReference type="ARBA" id="ARBA00011245"/>
    </source>
</evidence>
<dbReference type="InterPro" id="IPR012319">
    <property type="entry name" value="FPG_cat"/>
</dbReference>
<dbReference type="EMBL" id="FSRE01000001">
    <property type="protein sequence ID" value="SIN72018.1"/>
    <property type="molecule type" value="Genomic_DNA"/>
</dbReference>
<dbReference type="InterPro" id="IPR000214">
    <property type="entry name" value="Znf_DNA_glyclase/AP_lyase"/>
</dbReference>
<keyword evidence="5 15" id="KW-0227">DNA damage</keyword>
<accession>A0A1N6DMI3</accession>
<dbReference type="PROSITE" id="PS01242">
    <property type="entry name" value="ZF_FPG_1"/>
    <property type="match status" value="1"/>
</dbReference>
<dbReference type="SUPFAM" id="SSF46946">
    <property type="entry name" value="S13-like H2TH domain"/>
    <property type="match status" value="1"/>
</dbReference>
<evidence type="ECO:0000256" key="5">
    <source>
        <dbReference type="ARBA" id="ARBA00022763"/>
    </source>
</evidence>
<protein>
    <recommendedName>
        <fullName evidence="15">Formamidopyrimidine-DNA glycosylase</fullName>
        <shortName evidence="15">Fapy-DNA glycosylase</shortName>
        <ecNumber evidence="15">3.2.2.23</ecNumber>
    </recommendedName>
    <alternativeName>
        <fullName evidence="15">DNA-(apurinic or apyrimidinic site) lyase MutM</fullName>
        <shortName evidence="15">AP lyase MutM</shortName>
        <ecNumber evidence="15">4.2.99.18</ecNumber>
    </alternativeName>
</protein>
<dbReference type="CDD" id="cd08966">
    <property type="entry name" value="EcFpg-like_N"/>
    <property type="match status" value="1"/>
</dbReference>
<proteinExistence type="inferred from homology"/>
<dbReference type="Gene3D" id="3.20.190.10">
    <property type="entry name" value="MutM-like, N-terminal"/>
    <property type="match status" value="1"/>
</dbReference>
<keyword evidence="10 15" id="KW-0234">DNA repair</keyword>
<keyword evidence="9 15" id="KW-0238">DNA-binding</keyword>
<dbReference type="NCBIfam" id="NF002211">
    <property type="entry name" value="PRK01103.1"/>
    <property type="match status" value="1"/>
</dbReference>
<evidence type="ECO:0000256" key="15">
    <source>
        <dbReference type="HAMAP-Rule" id="MF_00103"/>
    </source>
</evidence>
<organism evidence="19 20">
    <name type="scientific">Sulfurivirga caldicuralii</name>
    <dbReference type="NCBI Taxonomy" id="364032"/>
    <lineage>
        <taxon>Bacteria</taxon>
        <taxon>Pseudomonadati</taxon>
        <taxon>Pseudomonadota</taxon>
        <taxon>Gammaproteobacteria</taxon>
        <taxon>Thiotrichales</taxon>
        <taxon>Piscirickettsiaceae</taxon>
        <taxon>Sulfurivirga</taxon>
    </lineage>
</organism>
<evidence type="ECO:0000256" key="2">
    <source>
        <dbReference type="ARBA" id="ARBA00009409"/>
    </source>
</evidence>
<evidence type="ECO:0000256" key="14">
    <source>
        <dbReference type="ARBA" id="ARBA00044632"/>
    </source>
</evidence>
<name>A0A1N6DMI3_9GAMM</name>
<evidence type="ECO:0000256" key="1">
    <source>
        <dbReference type="ARBA" id="ARBA00001668"/>
    </source>
</evidence>
<dbReference type="Gene3D" id="1.10.8.50">
    <property type="match status" value="1"/>
</dbReference>
<dbReference type="Pfam" id="PF06831">
    <property type="entry name" value="H2TH"/>
    <property type="match status" value="1"/>
</dbReference>
<dbReference type="FunFam" id="3.20.190.10:FF:000001">
    <property type="entry name" value="Formamidopyrimidine-DNA glycosylase"/>
    <property type="match status" value="1"/>
</dbReference>
<comment type="similarity">
    <text evidence="2 15">Belongs to the FPG family.</text>
</comment>
<dbReference type="SMART" id="SM00898">
    <property type="entry name" value="Fapy_DNA_glyco"/>
    <property type="match status" value="1"/>
</dbReference>
<keyword evidence="11 15" id="KW-0456">Lyase</keyword>
<evidence type="ECO:0000313" key="20">
    <source>
        <dbReference type="Proteomes" id="UP000198461"/>
    </source>
</evidence>
<comment type="subunit">
    <text evidence="3 15">Monomer.</text>
</comment>
<dbReference type="RefSeq" id="WP_074200611.1">
    <property type="nucleotide sequence ID" value="NZ_FSRE01000001.1"/>
</dbReference>
<dbReference type="AlphaFoldDB" id="A0A1N6DMI3"/>
<dbReference type="PANTHER" id="PTHR22993:SF9">
    <property type="entry name" value="FORMAMIDOPYRIMIDINE-DNA GLYCOSYLASE"/>
    <property type="match status" value="1"/>
</dbReference>
<dbReference type="Pfam" id="PF01149">
    <property type="entry name" value="Fapy_DNA_glyco"/>
    <property type="match status" value="1"/>
</dbReference>
<dbReference type="InterPro" id="IPR015887">
    <property type="entry name" value="DNA_glyclase_Znf_dom_DNA_BS"/>
</dbReference>
<evidence type="ECO:0000256" key="16">
    <source>
        <dbReference type="SAM" id="MobiDB-lite"/>
    </source>
</evidence>
<dbReference type="OrthoDB" id="9800855at2"/>
<comment type="catalytic activity">
    <reaction evidence="14 15">
        <text>2'-deoxyribonucleotide-(2'-deoxyribose 5'-phosphate)-2'-deoxyribonucleotide-DNA = a 3'-end 2'-deoxyribonucleotide-(2,3-dehydro-2,3-deoxyribose 5'-phosphate)-DNA + a 5'-end 5'-phospho-2'-deoxyribonucleoside-DNA + H(+)</text>
        <dbReference type="Rhea" id="RHEA:66592"/>
        <dbReference type="Rhea" id="RHEA-COMP:13180"/>
        <dbReference type="Rhea" id="RHEA-COMP:16897"/>
        <dbReference type="Rhea" id="RHEA-COMP:17067"/>
        <dbReference type="ChEBI" id="CHEBI:15378"/>
        <dbReference type="ChEBI" id="CHEBI:136412"/>
        <dbReference type="ChEBI" id="CHEBI:157695"/>
        <dbReference type="ChEBI" id="CHEBI:167181"/>
        <dbReference type="EC" id="4.2.99.18"/>
    </reaction>
</comment>
<evidence type="ECO:0000256" key="13">
    <source>
        <dbReference type="ARBA" id="ARBA00023295"/>
    </source>
</evidence>
<keyword evidence="8 15" id="KW-0862">Zinc</keyword>
<reference evidence="19 20" key="1">
    <citation type="submission" date="2016-11" db="EMBL/GenBank/DDBJ databases">
        <authorList>
            <person name="Jaros S."/>
            <person name="Januszkiewicz K."/>
            <person name="Wedrychowicz H."/>
        </authorList>
    </citation>
    <scope>NUCLEOTIDE SEQUENCE [LARGE SCALE GENOMIC DNA]</scope>
    <source>
        <strain evidence="19 20">DSM 17737</strain>
    </source>
</reference>
<dbReference type="GO" id="GO:0006284">
    <property type="term" value="P:base-excision repair"/>
    <property type="evidence" value="ECO:0007669"/>
    <property type="project" value="InterPro"/>
</dbReference>
<dbReference type="InterPro" id="IPR015886">
    <property type="entry name" value="H2TH_FPG"/>
</dbReference>
<feature type="active site" description="Schiff-base intermediate with DNA" evidence="15">
    <location>
        <position position="2"/>
    </location>
</feature>
<dbReference type="PROSITE" id="PS51068">
    <property type="entry name" value="FPG_CAT"/>
    <property type="match status" value="1"/>
</dbReference>
<dbReference type="EC" id="3.2.2.23" evidence="15"/>
<feature type="domain" description="FPG-type" evidence="17">
    <location>
        <begin position="238"/>
        <end position="272"/>
    </location>
</feature>
<dbReference type="GO" id="GO:0003684">
    <property type="term" value="F:damaged DNA binding"/>
    <property type="evidence" value="ECO:0007669"/>
    <property type="project" value="InterPro"/>
</dbReference>
<evidence type="ECO:0000256" key="9">
    <source>
        <dbReference type="ARBA" id="ARBA00023125"/>
    </source>
</evidence>
<comment type="catalytic activity">
    <reaction evidence="1 15">
        <text>Hydrolysis of DNA containing ring-opened 7-methylguanine residues, releasing 2,6-diamino-4-hydroxy-5-(N-methyl)formamidopyrimidine.</text>
        <dbReference type="EC" id="3.2.2.23"/>
    </reaction>
</comment>
<evidence type="ECO:0000256" key="11">
    <source>
        <dbReference type="ARBA" id="ARBA00023239"/>
    </source>
</evidence>
<dbReference type="NCBIfam" id="TIGR00577">
    <property type="entry name" value="fpg"/>
    <property type="match status" value="1"/>
</dbReference>
<dbReference type="GO" id="GO:0034039">
    <property type="term" value="F:8-oxo-7,8-dihydroguanine DNA N-glycosylase activity"/>
    <property type="evidence" value="ECO:0007669"/>
    <property type="project" value="TreeGrafter"/>
</dbReference>
<evidence type="ECO:0000256" key="12">
    <source>
        <dbReference type="ARBA" id="ARBA00023268"/>
    </source>
</evidence>
<keyword evidence="7 15" id="KW-0378">Hydrolase</keyword>
<evidence type="ECO:0000313" key="19">
    <source>
        <dbReference type="EMBL" id="SIN72018.1"/>
    </source>
</evidence>
<dbReference type="HAMAP" id="MF_00103">
    <property type="entry name" value="Fapy_DNA_glycosyl"/>
    <property type="match status" value="1"/>
</dbReference>
<feature type="region of interest" description="Disordered" evidence="16">
    <location>
        <begin position="1"/>
        <end position="22"/>
    </location>
</feature>
<feature type="binding site" evidence="15">
    <location>
        <position position="110"/>
    </location>
    <ligand>
        <name>DNA</name>
        <dbReference type="ChEBI" id="CHEBI:16991"/>
    </ligand>
</feature>
<sequence>MPELPEVETTRRGIAPALGHATPQKAVVRQPRLRWPVDSDALQRWCGAPINTIQRRSKYLILSNDKGHLLIHLGMSGSLRVLPQDTPAQKHDHIDLLLDNSHLLRYTDPRRFGAWLVHFDTDPLTHPLLSQLGPEPLSEAFNGDHLYAACQKSRRAIKVLIMDSKVVVGVGNIYANEALFLAGIHPATPANTLTPAQTDTLAATIKQVLARAIEQGGTTLQDFTQPDGKPGYFAQQLNVYGHAGKPCPRCGTPIQILTLGQRSSFFCPRCQPV</sequence>
<dbReference type="SUPFAM" id="SSF57716">
    <property type="entry name" value="Glucocorticoid receptor-like (DNA-binding domain)"/>
    <property type="match status" value="1"/>
</dbReference>
<evidence type="ECO:0000256" key="6">
    <source>
        <dbReference type="ARBA" id="ARBA00022771"/>
    </source>
</evidence>
<evidence type="ECO:0000256" key="7">
    <source>
        <dbReference type="ARBA" id="ARBA00022801"/>
    </source>
</evidence>
<gene>
    <name evidence="15" type="primary">mutM</name>
    <name evidence="15" type="synonym">fpg</name>
    <name evidence="19" type="ORF">SAMN05443662_0282</name>
</gene>
<dbReference type="GO" id="GO:0008270">
    <property type="term" value="F:zinc ion binding"/>
    <property type="evidence" value="ECO:0007669"/>
    <property type="project" value="UniProtKB-UniRule"/>
</dbReference>
<dbReference type="EC" id="4.2.99.18" evidence="15"/>
<keyword evidence="13 15" id="KW-0326">Glycosidase</keyword>
<comment type="cofactor">
    <cofactor evidence="15">
        <name>Zn(2+)</name>
        <dbReference type="ChEBI" id="CHEBI:29105"/>
    </cofactor>
    <text evidence="15">Binds 1 zinc ion per subunit.</text>
</comment>
<dbReference type="PANTHER" id="PTHR22993">
    <property type="entry name" value="FORMAMIDOPYRIMIDINE-DNA GLYCOSYLASE"/>
    <property type="match status" value="1"/>
</dbReference>
<dbReference type="STRING" id="364032.SAMN05443662_0282"/>
<dbReference type="InterPro" id="IPR010979">
    <property type="entry name" value="Ribosomal_uS13-like_H2TH"/>
</dbReference>
<feature type="domain" description="Formamidopyrimidine-DNA glycosylase catalytic" evidence="18">
    <location>
        <begin position="2"/>
        <end position="113"/>
    </location>
</feature>
<comment type="function">
    <text evidence="15">Involved in base excision repair of DNA damaged by oxidation or by mutagenic agents. Acts as DNA glycosylase that recognizes and removes damaged bases. Has a preference for oxidized purines, such as 7,8-dihydro-8-oxoguanine (8-oxoG). Has AP (apurinic/apyrimidinic) lyase activity and introduces nicks in the DNA strand. Cleaves the DNA backbone by beta-delta elimination to generate a single-strand break at the site of the removed base with both 3'- and 5'-phosphates.</text>
</comment>
<comment type="caution">
    <text evidence="15">Lacks conserved residue(s) required for the propagation of feature annotation.</text>
</comment>
<feature type="active site" description="Proton donor; for beta-elimination activity" evidence="15">
    <location>
        <position position="58"/>
    </location>
</feature>
<dbReference type="FunFam" id="1.10.8.50:FF:000003">
    <property type="entry name" value="Formamidopyrimidine-DNA glycosylase"/>
    <property type="match status" value="1"/>
</dbReference>
<dbReference type="InterPro" id="IPR020629">
    <property type="entry name" value="FPG_Glyclase"/>
</dbReference>
<evidence type="ECO:0000256" key="8">
    <source>
        <dbReference type="ARBA" id="ARBA00022833"/>
    </source>
</evidence>
<evidence type="ECO:0000259" key="18">
    <source>
        <dbReference type="PROSITE" id="PS51068"/>
    </source>
</evidence>
<dbReference type="SUPFAM" id="SSF81624">
    <property type="entry name" value="N-terminal domain of MutM-like DNA repair proteins"/>
    <property type="match status" value="1"/>
</dbReference>
<feature type="active site" description="Proton donor; for delta-elimination activity" evidence="15">
    <location>
        <position position="262"/>
    </location>
</feature>
<evidence type="ECO:0000259" key="17">
    <source>
        <dbReference type="PROSITE" id="PS51066"/>
    </source>
</evidence>
<evidence type="ECO:0000256" key="10">
    <source>
        <dbReference type="ARBA" id="ARBA00023204"/>
    </source>
</evidence>
<dbReference type="InterPro" id="IPR010663">
    <property type="entry name" value="Znf_FPG/IleRS"/>
</dbReference>